<dbReference type="SUPFAM" id="SSF47413">
    <property type="entry name" value="lambda repressor-like DNA-binding domains"/>
    <property type="match status" value="1"/>
</dbReference>
<feature type="domain" description="HTH cro/C1-type" evidence="1">
    <location>
        <begin position="108"/>
        <end position="151"/>
    </location>
</feature>
<dbReference type="AlphaFoldDB" id="A0A4R3VII5"/>
<dbReference type="SMART" id="SM00530">
    <property type="entry name" value="HTH_XRE"/>
    <property type="match status" value="2"/>
</dbReference>
<evidence type="ECO:0000259" key="1">
    <source>
        <dbReference type="PROSITE" id="PS50943"/>
    </source>
</evidence>
<dbReference type="InterPro" id="IPR010982">
    <property type="entry name" value="Lambda_DNA-bd_dom_sf"/>
</dbReference>
<dbReference type="GO" id="GO:0003677">
    <property type="term" value="F:DNA binding"/>
    <property type="evidence" value="ECO:0007669"/>
    <property type="project" value="InterPro"/>
</dbReference>
<evidence type="ECO:0000313" key="2">
    <source>
        <dbReference type="EMBL" id="TCV04181.1"/>
    </source>
</evidence>
<keyword evidence="3" id="KW-1185">Reference proteome</keyword>
<dbReference type="Gene3D" id="1.10.260.40">
    <property type="entry name" value="lambda repressor-like DNA-binding domains"/>
    <property type="match status" value="2"/>
</dbReference>
<dbReference type="RefSeq" id="WP_132457901.1">
    <property type="nucleotide sequence ID" value="NZ_JAWIZJ010000011.1"/>
</dbReference>
<feature type="domain" description="HTH cro/C1-type" evidence="1">
    <location>
        <begin position="13"/>
        <end position="67"/>
    </location>
</feature>
<name>A0A4R3VII5_9GAMM</name>
<accession>A0A4R3VII5</accession>
<comment type="caution">
    <text evidence="2">The sequence shown here is derived from an EMBL/GenBank/DDBJ whole genome shotgun (WGS) entry which is preliminary data.</text>
</comment>
<dbReference type="PROSITE" id="PS50943">
    <property type="entry name" value="HTH_CROC1"/>
    <property type="match status" value="2"/>
</dbReference>
<gene>
    <name evidence="2" type="ORF">EDC54_11151</name>
</gene>
<dbReference type="EMBL" id="SMBY01000011">
    <property type="protein sequence ID" value="TCV04181.1"/>
    <property type="molecule type" value="Genomic_DNA"/>
</dbReference>
<dbReference type="Proteomes" id="UP000295433">
    <property type="component" value="Unassembled WGS sequence"/>
</dbReference>
<protein>
    <recommendedName>
        <fullName evidence="1">HTH cro/C1-type domain-containing protein</fullName>
    </recommendedName>
</protein>
<sequence length="194" mass="22048">MMRDLFAIRRENLIEIMEKHYDGKQVSIARAIGLNPTLISRWISGKKIGDKMARKIEDATRQPRNWLDIDHKDYLMPSKPADEIGEIGIIAAKNLRAWMNHNPPMRNQARISRASGVAASTVGRFLDAETSISINNLYAIASAFGRRGYELLISPDDPEIINYDKRGYAKLSKEDKAAVEQFIEFMINKNEANQ</sequence>
<reference evidence="2 3" key="1">
    <citation type="submission" date="2019-03" db="EMBL/GenBank/DDBJ databases">
        <title>Genomic Encyclopedia of Type Strains, Phase IV (KMG-IV): sequencing the most valuable type-strain genomes for metagenomic binning, comparative biology and taxonomic classification.</title>
        <authorList>
            <person name="Goeker M."/>
        </authorList>
    </citation>
    <scope>NUCLEOTIDE SEQUENCE [LARGE SCALE GENOMIC DNA]</scope>
    <source>
        <strain evidence="2 3">DSM 16730</strain>
    </source>
</reference>
<proteinExistence type="predicted"/>
<organism evidence="2 3">
    <name type="scientific">Samsonia erythrinae</name>
    <dbReference type="NCBI Taxonomy" id="160434"/>
    <lineage>
        <taxon>Bacteria</taxon>
        <taxon>Pseudomonadati</taxon>
        <taxon>Pseudomonadota</taxon>
        <taxon>Gammaproteobacteria</taxon>
        <taxon>Enterobacterales</taxon>
        <taxon>Pectobacteriaceae</taxon>
        <taxon>Samsonia</taxon>
    </lineage>
</organism>
<dbReference type="OrthoDB" id="6628610at2"/>
<evidence type="ECO:0000313" key="3">
    <source>
        <dbReference type="Proteomes" id="UP000295433"/>
    </source>
</evidence>
<dbReference type="InterPro" id="IPR001387">
    <property type="entry name" value="Cro/C1-type_HTH"/>
</dbReference>